<dbReference type="Pfam" id="PF17657">
    <property type="entry name" value="DNA_pol3_finger"/>
    <property type="match status" value="1"/>
</dbReference>
<comment type="caution">
    <text evidence="10">The sequence shown here is derived from an EMBL/GenBank/DDBJ whole genome shotgun (WGS) entry which is preliminary data.</text>
</comment>
<dbReference type="Pfam" id="PF14579">
    <property type="entry name" value="HHH_6"/>
    <property type="match status" value="1"/>
</dbReference>
<feature type="domain" description="DNA polymerase III alpha subunit finger" evidence="9">
    <location>
        <begin position="223"/>
        <end position="377"/>
    </location>
</feature>
<evidence type="ECO:0000256" key="1">
    <source>
        <dbReference type="ARBA" id="ARBA00012417"/>
    </source>
</evidence>
<evidence type="ECO:0000256" key="3">
    <source>
        <dbReference type="ARBA" id="ARBA00022695"/>
    </source>
</evidence>
<keyword evidence="5" id="KW-0239">DNA-directed DNA polymerase</keyword>
<organism evidence="10 11">
    <name type="scientific">Sneathia sanguinegens</name>
    <dbReference type="NCBI Taxonomy" id="40543"/>
    <lineage>
        <taxon>Bacteria</taxon>
        <taxon>Fusobacteriati</taxon>
        <taxon>Fusobacteriota</taxon>
        <taxon>Fusobacteriia</taxon>
        <taxon>Fusobacteriales</taxon>
        <taxon>Leptotrichiaceae</taxon>
        <taxon>Sneathia</taxon>
    </lineage>
</organism>
<comment type="catalytic activity">
    <reaction evidence="6">
        <text>DNA(n) + a 2'-deoxyribonucleoside 5'-triphosphate = DNA(n+1) + diphosphate</text>
        <dbReference type="Rhea" id="RHEA:22508"/>
        <dbReference type="Rhea" id="RHEA-COMP:17339"/>
        <dbReference type="Rhea" id="RHEA-COMP:17340"/>
        <dbReference type="ChEBI" id="CHEBI:33019"/>
        <dbReference type="ChEBI" id="CHEBI:61560"/>
        <dbReference type="ChEBI" id="CHEBI:173112"/>
        <dbReference type="EC" id="2.7.7.7"/>
    </reaction>
</comment>
<dbReference type="Gene3D" id="1.10.150.870">
    <property type="match status" value="1"/>
</dbReference>
<dbReference type="RefSeq" id="WP_285152505.1">
    <property type="nucleotide sequence ID" value="NZ_JASSPP010000001.1"/>
</dbReference>
<evidence type="ECO:0000259" key="8">
    <source>
        <dbReference type="Pfam" id="PF14579"/>
    </source>
</evidence>
<evidence type="ECO:0000256" key="2">
    <source>
        <dbReference type="ARBA" id="ARBA00022679"/>
    </source>
</evidence>
<keyword evidence="4" id="KW-0235">DNA replication</keyword>
<keyword evidence="2 10" id="KW-0808">Transferase</keyword>
<dbReference type="Proteomes" id="UP001225134">
    <property type="component" value="Unassembled WGS sequence"/>
</dbReference>
<dbReference type="InterPro" id="IPR040982">
    <property type="entry name" value="DNA_pol3_finger"/>
</dbReference>
<dbReference type="PANTHER" id="PTHR32294:SF0">
    <property type="entry name" value="DNA POLYMERASE III SUBUNIT ALPHA"/>
    <property type="match status" value="1"/>
</dbReference>
<feature type="domain" description="Bacterial DNA polymerase III alpha subunit NTPase" evidence="7">
    <location>
        <begin position="2"/>
        <end position="153"/>
    </location>
</feature>
<dbReference type="PANTHER" id="PTHR32294">
    <property type="entry name" value="DNA POLYMERASE III SUBUNIT ALPHA"/>
    <property type="match status" value="1"/>
</dbReference>
<evidence type="ECO:0000256" key="4">
    <source>
        <dbReference type="ARBA" id="ARBA00022705"/>
    </source>
</evidence>
<protein>
    <recommendedName>
        <fullName evidence="1">DNA-directed DNA polymerase</fullName>
        <ecNumber evidence="1">2.7.7.7</ecNumber>
    </recommendedName>
</protein>
<proteinExistence type="predicted"/>
<dbReference type="InterPro" id="IPR011708">
    <property type="entry name" value="DNA_pol3_alpha_NTPase_dom"/>
</dbReference>
<evidence type="ECO:0000256" key="6">
    <source>
        <dbReference type="ARBA" id="ARBA00049244"/>
    </source>
</evidence>
<evidence type="ECO:0000313" key="11">
    <source>
        <dbReference type="Proteomes" id="UP001225134"/>
    </source>
</evidence>
<evidence type="ECO:0000256" key="5">
    <source>
        <dbReference type="ARBA" id="ARBA00022932"/>
    </source>
</evidence>
<dbReference type="InterPro" id="IPR029460">
    <property type="entry name" value="DNAPol_HHH"/>
</dbReference>
<feature type="domain" description="DNA polymerase helix-hairpin-helix motif" evidence="8">
    <location>
        <begin position="455"/>
        <end position="540"/>
    </location>
</feature>
<gene>
    <name evidence="10" type="primary">dnaE</name>
    <name evidence="10" type="ORF">QQA45_01030</name>
</gene>
<evidence type="ECO:0000259" key="7">
    <source>
        <dbReference type="Pfam" id="PF07733"/>
    </source>
</evidence>
<keyword evidence="11" id="KW-1185">Reference proteome</keyword>
<evidence type="ECO:0000313" key="10">
    <source>
        <dbReference type="EMBL" id="MDK9580115.1"/>
    </source>
</evidence>
<sequence>MKELVYSNLEKKYAANAEAKKRLDYELKIIDKMGFNSYFIIVYDIVNFARKNDILIGPGRGSAAGSIVAYLLDITKVDPIKYELMFERFLNIARKNLPDIDLDFETDKKEKVVQYVMEKYGQEHVANIITFSTFKEKQLYKDLCRIFNCNEKEVFLKKIVSKLINNVRHSSIHASGIIISDEKLTDFVPINKVEALNINITQYQMEELEKMGLLKMDFLSLLNLDILSRVSKLTKIKLDEISFLDKKVFDLYNEGKTLGIFQVEAPGITKLIKKFKINKFEDISAVLALYRPGPLKSGMVEDIIDIKNNKKEVKYLFEDLKPILENTYGMIIYQEQVMLIARKIAGFNLNEADDLRKAISKKKQEILEEYKNRFITFSIKRGYAKDKVEKLYSQIEKFGEYGFNKSHSIAYAMLSYYTAYFKTYYKKEYLCSLLNVQIGTHDKIERYNEELNYLIKPSINKSDVYFKIEADKIRYALYSISNISINLAKDIVEEREKNGIYKDIIDFLTRMQKYSFTKNQFETLVKAGTLDEFEISRKELIENSSKLLKLAKENSLRQDNVLNPIFMNDARVTYEKEGLKKIV</sequence>
<dbReference type="Pfam" id="PF07733">
    <property type="entry name" value="DNA_pol3_alpha"/>
    <property type="match status" value="2"/>
</dbReference>
<accession>A0ABT7HHY0</accession>
<dbReference type="NCBIfam" id="TIGR00594">
    <property type="entry name" value="polc"/>
    <property type="match status" value="1"/>
</dbReference>
<dbReference type="InterPro" id="IPR004805">
    <property type="entry name" value="DnaE2/DnaE/PolC"/>
</dbReference>
<feature type="domain" description="Bacterial DNA polymerase III alpha subunit NTPase" evidence="7">
    <location>
        <begin position="158"/>
        <end position="219"/>
    </location>
</feature>
<keyword evidence="3 10" id="KW-0548">Nucleotidyltransferase</keyword>
<dbReference type="EC" id="2.7.7.7" evidence="1"/>
<reference evidence="10 11" key="1">
    <citation type="submission" date="2023-06" db="EMBL/GenBank/DDBJ databases">
        <title>Antibody response to the Sneathia vaginalis cytopathogenic toxin A during pregnancy.</title>
        <authorList>
            <person name="Mccoy Z.T."/>
            <person name="Serrano M.G."/>
            <person name="Spaine K."/>
            <person name="Edwards D.J."/>
            <person name="Buck G.A."/>
            <person name="Jefferson K."/>
        </authorList>
    </citation>
    <scope>NUCLEOTIDE SEQUENCE [LARGE SCALE GENOMIC DNA]</scope>
    <source>
        <strain evidence="10 11">CCUG 42621</strain>
    </source>
</reference>
<dbReference type="GO" id="GO:0003887">
    <property type="term" value="F:DNA-directed DNA polymerase activity"/>
    <property type="evidence" value="ECO:0007669"/>
    <property type="project" value="UniProtKB-EC"/>
</dbReference>
<dbReference type="EMBL" id="JASSPP010000001">
    <property type="protein sequence ID" value="MDK9580115.1"/>
    <property type="molecule type" value="Genomic_DNA"/>
</dbReference>
<evidence type="ECO:0000259" key="9">
    <source>
        <dbReference type="Pfam" id="PF17657"/>
    </source>
</evidence>
<name>A0ABT7HHY0_9FUSO</name>